<dbReference type="AlphaFoldDB" id="A0A3M0INM8"/>
<keyword evidence="5" id="KW-1185">Reference proteome</keyword>
<dbReference type="PANTHER" id="PTHR15060">
    <property type="entry name" value="INTERLEUKIN-15 RECEPTOR SUBUNIT ALPHA"/>
    <property type="match status" value="1"/>
</dbReference>
<accession>A0A3M0INM8</accession>
<evidence type="ECO:0000313" key="4">
    <source>
        <dbReference type="EMBL" id="RMB89988.1"/>
    </source>
</evidence>
<protein>
    <recommendedName>
        <fullName evidence="3">Sushi domain-containing protein</fullName>
    </recommendedName>
</protein>
<sequence>MDEPFPPLHRDPGAGRVLEQPGNFAPCTRKFGKFARCSRPKAVANAHIDAGNRTELNSRLRYSCKPGYKRKAGTSSLIQCILWNGSEPRWTDPTLQCILSIQSVASSVVARRDFQEWEIQDGIFGMTGGREGTLFCLIPFLKCRFLWISRSQLLEDEAGLEERHHIIPREPGNFSGAGNILLHPPGI</sequence>
<name>A0A3M0INM8_HIRRU</name>
<dbReference type="CDD" id="cd00033">
    <property type="entry name" value="CCP"/>
    <property type="match status" value="1"/>
</dbReference>
<feature type="disulfide bond" evidence="2">
    <location>
        <begin position="37"/>
        <end position="80"/>
    </location>
</feature>
<evidence type="ECO:0000259" key="3">
    <source>
        <dbReference type="PROSITE" id="PS50923"/>
    </source>
</evidence>
<dbReference type="EMBL" id="QRBI01000263">
    <property type="protein sequence ID" value="RMB89988.1"/>
    <property type="molecule type" value="Genomic_DNA"/>
</dbReference>
<dbReference type="InterPro" id="IPR000436">
    <property type="entry name" value="Sushi_SCR_CCP_dom"/>
</dbReference>
<organism evidence="4 5">
    <name type="scientific">Hirundo rustica rustica</name>
    <dbReference type="NCBI Taxonomy" id="333673"/>
    <lineage>
        <taxon>Eukaryota</taxon>
        <taxon>Metazoa</taxon>
        <taxon>Chordata</taxon>
        <taxon>Craniata</taxon>
        <taxon>Vertebrata</taxon>
        <taxon>Euteleostomi</taxon>
        <taxon>Archelosauria</taxon>
        <taxon>Archosauria</taxon>
        <taxon>Dinosauria</taxon>
        <taxon>Saurischia</taxon>
        <taxon>Theropoda</taxon>
        <taxon>Coelurosauria</taxon>
        <taxon>Aves</taxon>
        <taxon>Neognathae</taxon>
        <taxon>Neoaves</taxon>
        <taxon>Telluraves</taxon>
        <taxon>Australaves</taxon>
        <taxon>Passeriformes</taxon>
        <taxon>Sylvioidea</taxon>
        <taxon>Hirundinidae</taxon>
        <taxon>Hirundo</taxon>
    </lineage>
</organism>
<dbReference type="PROSITE" id="PS50923">
    <property type="entry name" value="SUSHI"/>
    <property type="match status" value="1"/>
</dbReference>
<dbReference type="InterPro" id="IPR035976">
    <property type="entry name" value="Sushi/SCR/CCP_sf"/>
</dbReference>
<dbReference type="InterPro" id="IPR042372">
    <property type="entry name" value="IL15RA"/>
</dbReference>
<proteinExistence type="predicted"/>
<evidence type="ECO:0000256" key="1">
    <source>
        <dbReference type="ARBA" id="ARBA00023157"/>
    </source>
</evidence>
<dbReference type="PANTHER" id="PTHR15060:SF0">
    <property type="entry name" value="INTERLEUKIN-15 RECEPTOR SUBUNIT ALPHA"/>
    <property type="match status" value="1"/>
</dbReference>
<dbReference type="STRING" id="333673.A0A3M0INM8"/>
<reference evidence="4 5" key="1">
    <citation type="submission" date="2018-07" db="EMBL/GenBank/DDBJ databases">
        <title>A high quality draft genome assembly of the barn swallow (H. rustica rustica).</title>
        <authorList>
            <person name="Formenti G."/>
            <person name="Chiara M."/>
            <person name="Poveda L."/>
            <person name="Francoijs K.-J."/>
            <person name="Bonisoli-Alquati A."/>
            <person name="Canova L."/>
            <person name="Gianfranceschi L."/>
            <person name="Horner D.S."/>
            <person name="Saino N."/>
        </authorList>
    </citation>
    <scope>NUCLEOTIDE SEQUENCE [LARGE SCALE GENOMIC DNA]</scope>
    <source>
        <strain evidence="4">Chelidonia</strain>
        <tissue evidence="4">Blood</tissue>
    </source>
</reference>
<evidence type="ECO:0000256" key="2">
    <source>
        <dbReference type="PROSITE-ProRule" id="PRU00302"/>
    </source>
</evidence>
<feature type="domain" description="Sushi" evidence="3">
    <location>
        <begin position="35"/>
        <end position="99"/>
    </location>
</feature>
<comment type="caution">
    <text evidence="4">The sequence shown here is derived from an EMBL/GenBank/DDBJ whole genome shotgun (WGS) entry which is preliminary data.</text>
</comment>
<dbReference type="Pfam" id="PF00084">
    <property type="entry name" value="Sushi"/>
    <property type="match status" value="1"/>
</dbReference>
<keyword evidence="1 2" id="KW-1015">Disulfide bond</keyword>
<dbReference type="OrthoDB" id="9944172at2759"/>
<gene>
    <name evidence="4" type="ORF">DUI87_33600</name>
</gene>
<dbReference type="SUPFAM" id="SSF57535">
    <property type="entry name" value="Complement control module/SCR domain"/>
    <property type="match status" value="1"/>
</dbReference>
<dbReference type="SMART" id="SM00032">
    <property type="entry name" value="CCP"/>
    <property type="match status" value="1"/>
</dbReference>
<comment type="caution">
    <text evidence="2">Lacks conserved residue(s) required for the propagation of feature annotation.</text>
</comment>
<dbReference type="GO" id="GO:0042010">
    <property type="term" value="F:interleukin-15 receptor activity"/>
    <property type="evidence" value="ECO:0007669"/>
    <property type="project" value="InterPro"/>
</dbReference>
<dbReference type="Proteomes" id="UP000269221">
    <property type="component" value="Unassembled WGS sequence"/>
</dbReference>
<dbReference type="Gene3D" id="2.20.28.230">
    <property type="match status" value="1"/>
</dbReference>
<keyword evidence="2" id="KW-0768">Sushi</keyword>
<evidence type="ECO:0000313" key="5">
    <source>
        <dbReference type="Proteomes" id="UP000269221"/>
    </source>
</evidence>